<evidence type="ECO:0000313" key="2">
    <source>
        <dbReference type="EMBL" id="CAE2331319.1"/>
    </source>
</evidence>
<proteinExistence type="predicted"/>
<protein>
    <recommendedName>
        <fullName evidence="3">AttH domain-containing protein</fullName>
    </recommendedName>
</protein>
<dbReference type="PANTHER" id="PTHR34717">
    <property type="entry name" value="EG:BACR7A4.20 PROTEIN"/>
    <property type="match status" value="1"/>
</dbReference>
<keyword evidence="1" id="KW-0812">Transmembrane</keyword>
<reference evidence="2" key="1">
    <citation type="submission" date="2021-01" db="EMBL/GenBank/DDBJ databases">
        <authorList>
            <person name="Corre E."/>
            <person name="Pelletier E."/>
            <person name="Niang G."/>
            <person name="Scheremetjew M."/>
            <person name="Finn R."/>
            <person name="Kale V."/>
            <person name="Holt S."/>
            <person name="Cochrane G."/>
            <person name="Meng A."/>
            <person name="Brown T."/>
            <person name="Cohen L."/>
        </authorList>
    </citation>
    <scope>NUCLEOTIDE SEQUENCE</scope>
    <source>
        <strain evidence="2">SoJaBio B1-5/56/2</strain>
    </source>
</reference>
<accession>A0A7S4UV70</accession>
<dbReference type="EMBL" id="HBKR01033988">
    <property type="protein sequence ID" value="CAE2331319.1"/>
    <property type="molecule type" value="Transcribed_RNA"/>
</dbReference>
<feature type="transmembrane region" description="Helical" evidence="1">
    <location>
        <begin position="12"/>
        <end position="31"/>
    </location>
</feature>
<keyword evidence="1" id="KW-0472">Membrane</keyword>
<keyword evidence="1" id="KW-1133">Transmembrane helix</keyword>
<name>A0A7S4UV70_9EUKA</name>
<dbReference type="AlphaFoldDB" id="A0A7S4UV70"/>
<gene>
    <name evidence="2" type="ORF">NAES01612_LOCUS22283</name>
</gene>
<evidence type="ECO:0000256" key="1">
    <source>
        <dbReference type="SAM" id="Phobius"/>
    </source>
</evidence>
<dbReference type="PANTHER" id="PTHR34717:SF1">
    <property type="entry name" value="EG:BACR7A4.20 PROTEIN"/>
    <property type="match status" value="1"/>
</dbReference>
<evidence type="ECO:0008006" key="3">
    <source>
        <dbReference type="Google" id="ProtNLM"/>
    </source>
</evidence>
<organism evidence="2">
    <name type="scientific">Paramoeba aestuarina</name>
    <dbReference type="NCBI Taxonomy" id="180227"/>
    <lineage>
        <taxon>Eukaryota</taxon>
        <taxon>Amoebozoa</taxon>
        <taxon>Discosea</taxon>
        <taxon>Flabellinia</taxon>
        <taxon>Dactylopodida</taxon>
        <taxon>Paramoebidae</taxon>
        <taxon>Paramoeba</taxon>
    </lineage>
</organism>
<sequence>MTFLQGLKKVAEFFFVISFCCLVWIYSLFFGGKNPKGVKLAPVGGGVVKRVLAFLFIGLGRWFMSWKEGTNVESHEKRMLSPKKIVNHNDSWVFFGYDSRQMLLARVGFRGNGKTEVWLTFFTEKYGKMKLQQEIGDWPDSFESISSNSLTFSPVIIGEKWKIQYSGPMKCENDGTTKMVNIDFVFTSNSGIYHTDKHLDSLSLSTAMSAMDWSRSYFQNLRSQNQKRIENGGIISGTYTVDGHEEQWNALSIRDHSWGTRDWRFIHRYIWILVSFPESVRLSGVTIRHMCFTTVNYGTFSSLVGGWISGEGKDVFPIVEATPIEEVGENGEIPTSFVVHFRPKCSPLLSLHCHREEERMQNWVVGEGKFEVVETHSLFSLSSFSGEASVGEKGVGMVEFGYSSRYPRAVFHSAEKQF</sequence>